<keyword evidence="5" id="KW-1185">Reference proteome</keyword>
<gene>
    <name evidence="4" type="ORF">VE01_03289</name>
</gene>
<name>A0A1B8GSD2_9PEZI</name>
<dbReference type="AlphaFoldDB" id="A0A1B8GSD2"/>
<feature type="domain" description="DUF2264" evidence="2">
    <location>
        <begin position="14"/>
        <end position="401"/>
    </location>
</feature>
<feature type="domain" description="DUF2264" evidence="3">
    <location>
        <begin position="423"/>
        <end position="716"/>
    </location>
</feature>
<dbReference type="RefSeq" id="XP_018132464.1">
    <property type="nucleotide sequence ID" value="XM_018272785.2"/>
</dbReference>
<dbReference type="InterPro" id="IPR016624">
    <property type="entry name" value="UCP014753"/>
</dbReference>
<dbReference type="GeneID" id="28836675"/>
<reference evidence="5" key="2">
    <citation type="journal article" date="2018" name="Nat. Commun.">
        <title>Extreme sensitivity to ultraviolet light in the fungal pathogen causing white-nose syndrome of bats.</title>
        <authorList>
            <person name="Palmer J.M."/>
            <person name="Drees K.P."/>
            <person name="Foster J.T."/>
            <person name="Lindner D.L."/>
        </authorList>
    </citation>
    <scope>NUCLEOTIDE SEQUENCE [LARGE SCALE GENOMIC DNA]</scope>
    <source>
        <strain evidence="5">UAMH 10579</strain>
    </source>
</reference>
<evidence type="ECO:0000313" key="4">
    <source>
        <dbReference type="EMBL" id="OBT98731.1"/>
    </source>
</evidence>
<evidence type="ECO:0000259" key="3">
    <source>
        <dbReference type="Pfam" id="PF20938"/>
    </source>
</evidence>
<reference evidence="4 5" key="1">
    <citation type="submission" date="2016-03" db="EMBL/GenBank/DDBJ databases">
        <title>Comparative genomics of Pseudogymnoascus destructans, the fungus causing white-nose syndrome of bats.</title>
        <authorList>
            <person name="Palmer J.M."/>
            <person name="Drees K.P."/>
            <person name="Foster J.T."/>
            <person name="Lindner D.L."/>
        </authorList>
    </citation>
    <scope>NUCLEOTIDE SEQUENCE [LARGE SCALE GENOMIC DNA]</scope>
    <source>
        <strain evidence="4 5">UAMH 10579</strain>
    </source>
</reference>
<dbReference type="OrthoDB" id="5150166at2759"/>
<protein>
    <submittedName>
        <fullName evidence="4">Uncharacterized protein</fullName>
    </submittedName>
</protein>
<dbReference type="InterPro" id="IPR049349">
    <property type="entry name" value="DUF2264_N"/>
</dbReference>
<accession>A0A1B8GSD2</accession>
<feature type="region of interest" description="Disordered" evidence="1">
    <location>
        <begin position="641"/>
        <end position="660"/>
    </location>
</feature>
<dbReference type="Pfam" id="PF20938">
    <property type="entry name" value="DUF2264_C"/>
    <property type="match status" value="1"/>
</dbReference>
<proteinExistence type="predicted"/>
<evidence type="ECO:0000313" key="5">
    <source>
        <dbReference type="Proteomes" id="UP000091956"/>
    </source>
</evidence>
<dbReference type="PANTHER" id="PTHR35339:SF2">
    <property type="entry name" value="DUF2264 DOMAIN-CONTAINING PROTEIN-RELATED"/>
    <property type="match status" value="1"/>
</dbReference>
<dbReference type="Pfam" id="PF10022">
    <property type="entry name" value="DUF2264"/>
    <property type="match status" value="1"/>
</dbReference>
<feature type="region of interest" description="Disordered" evidence="1">
    <location>
        <begin position="207"/>
        <end position="230"/>
    </location>
</feature>
<organism evidence="4 5">
    <name type="scientific">Pseudogymnoascus verrucosus</name>
    <dbReference type="NCBI Taxonomy" id="342668"/>
    <lineage>
        <taxon>Eukaryota</taxon>
        <taxon>Fungi</taxon>
        <taxon>Dikarya</taxon>
        <taxon>Ascomycota</taxon>
        <taxon>Pezizomycotina</taxon>
        <taxon>Leotiomycetes</taxon>
        <taxon>Thelebolales</taxon>
        <taxon>Thelebolaceae</taxon>
        <taxon>Pseudogymnoascus</taxon>
    </lineage>
</organism>
<evidence type="ECO:0000256" key="1">
    <source>
        <dbReference type="SAM" id="MobiDB-lite"/>
    </source>
</evidence>
<dbReference type="PIRSF" id="PIRSF014753">
    <property type="entry name" value="UCP014753"/>
    <property type="match status" value="1"/>
</dbReference>
<dbReference type="PANTHER" id="PTHR35339">
    <property type="entry name" value="LINALOOL DEHYDRATASE_ISOMERASE DOMAIN-CONTAINING PROTEIN"/>
    <property type="match status" value="1"/>
</dbReference>
<dbReference type="Proteomes" id="UP000091956">
    <property type="component" value="Unassembled WGS sequence"/>
</dbReference>
<sequence>MPPLPGFSDNPLKDRDDIIQAAIAFIKPLHQHISPSGAFVRLPTSTGAHFDEGAARLEGYARPLWVVSTLLHSVQSDQAHAETIRSLAQPWINGICAGTNPDHPEYWGSIYNGDQRMVEAEVIACALLFAPKEFFHSLEETAQANIVSWLRGMNGKDMPLNNWRWFRVFSNLALVLVAGIPHAEVKEEMERDLAVVDSFYISQGWSGDGPWKTPEQEAEEERESAEHRRRDRIGCGRQADYYSGSFAIQFSQLLYSKFAVSLDPERTATYQQRARDYGSSFWRYFDASGAAIPFGRSLTYRFACGGFFAALAVAEVPDMPTPVSSPGEVKGFLLRHLRWWAQHSDDIFYPDGTMNIGYMYPNMYMAEDYNSPQSVYWSLKSMVVICLGKDHEFWSTPEAPYPVFSSVNKADLESSTLEDIAPVEVIPPPNQILCNQPHGGHHFLLSPGQFVAWPMKANQAKYSKFAYSSAFSFSVPTGPLIQQIAPDSMLALSRDGASTWAVKWKCSPVQFSTTKLQLESSSIAETVPLARVEWRPWEDGQVSVTTTLIPPTRRWPDWHVRIHRIRLGRPEKLDSLHLLEGGFAISRVPASSSKRNLPLLSDDDSSLLNIKTGGEGVYSSSTSALVLSAAGASGIRGIASRSGDTPITTEHDAMKPDSNTNLTAQRTFIPITTHEIFDFDSTSEIELVTSVFAISTPNDTHTNGRTLRERYLDIPRIHIQGRQTSLESTQDSIIIDG</sequence>
<dbReference type="EMBL" id="KV460215">
    <property type="protein sequence ID" value="OBT98731.1"/>
    <property type="molecule type" value="Genomic_DNA"/>
</dbReference>
<dbReference type="InterPro" id="IPR049237">
    <property type="entry name" value="DUF2264_C"/>
</dbReference>
<evidence type="ECO:0000259" key="2">
    <source>
        <dbReference type="Pfam" id="PF10022"/>
    </source>
</evidence>